<dbReference type="Gene3D" id="3.90.550.10">
    <property type="entry name" value="Spore Coat Polysaccharide Biosynthesis Protein SpsA, Chain A"/>
    <property type="match status" value="1"/>
</dbReference>
<dbReference type="Proteomes" id="UP000253782">
    <property type="component" value="Unassembled WGS sequence"/>
</dbReference>
<dbReference type="PANTHER" id="PTHR22916">
    <property type="entry name" value="GLYCOSYLTRANSFERASE"/>
    <property type="match status" value="1"/>
</dbReference>
<evidence type="ECO:0000259" key="1">
    <source>
        <dbReference type="Pfam" id="PF00535"/>
    </source>
</evidence>
<gene>
    <name evidence="2" type="ORF">DVJ77_14850</name>
</gene>
<dbReference type="RefSeq" id="WP_114846279.1">
    <property type="nucleotide sequence ID" value="NZ_JBHSPE010000008.1"/>
</dbReference>
<reference evidence="2 3" key="1">
    <citation type="submission" date="2018-07" db="EMBL/GenBank/DDBJ databases">
        <title>Dyella tabacisoli L4-6T, whole genome shotgun sequence.</title>
        <authorList>
            <person name="Zhou X.-K."/>
            <person name="Li W.-J."/>
            <person name="Duan Y.-Q."/>
        </authorList>
    </citation>
    <scope>NUCLEOTIDE SEQUENCE [LARGE SCALE GENOMIC DNA]</scope>
    <source>
        <strain evidence="2 3">L4-6</strain>
    </source>
</reference>
<accession>A0A369ULL6</accession>
<dbReference type="GO" id="GO:0016758">
    <property type="term" value="F:hexosyltransferase activity"/>
    <property type="evidence" value="ECO:0007669"/>
    <property type="project" value="UniProtKB-ARBA"/>
</dbReference>
<sequence>MPKITIISSAYNVEKYIKEMIDSVLNQSFSDMEFIISNDGSTDRTAEIIRAYSDPRIKFIDNADNAGQVRRLHELALLASGEYIGIVDADDMLFQHALEYTNYVLDNHPAYGLVYTDHYEMDSTSRVIAIGQRSKIPYSRDNILKDFMSFHFKLFRRELYGKIEPNMRIEVAQDYDFCLRLSEVTDFIHLPLPLYYYRRHAESISVSRYKKQAETSLEIIKDAIARRNLSSTLSVELLYDESGMAKYFYKNI</sequence>
<protein>
    <submittedName>
        <fullName evidence="2">Glycosyltransferase</fullName>
    </submittedName>
</protein>
<keyword evidence="3" id="KW-1185">Reference proteome</keyword>
<dbReference type="PANTHER" id="PTHR22916:SF3">
    <property type="entry name" value="UDP-GLCNAC:BETAGAL BETA-1,3-N-ACETYLGLUCOSAMINYLTRANSFERASE-LIKE PROTEIN 1"/>
    <property type="match status" value="1"/>
</dbReference>
<organism evidence="2 3">
    <name type="scientific">Dyella tabacisoli</name>
    <dbReference type="NCBI Taxonomy" id="2282381"/>
    <lineage>
        <taxon>Bacteria</taxon>
        <taxon>Pseudomonadati</taxon>
        <taxon>Pseudomonadota</taxon>
        <taxon>Gammaproteobacteria</taxon>
        <taxon>Lysobacterales</taxon>
        <taxon>Rhodanobacteraceae</taxon>
        <taxon>Dyella</taxon>
    </lineage>
</organism>
<comment type="caution">
    <text evidence="2">The sequence shown here is derived from an EMBL/GenBank/DDBJ whole genome shotgun (WGS) entry which is preliminary data.</text>
</comment>
<proteinExistence type="predicted"/>
<evidence type="ECO:0000313" key="3">
    <source>
        <dbReference type="Proteomes" id="UP000253782"/>
    </source>
</evidence>
<dbReference type="Pfam" id="PF00535">
    <property type="entry name" value="Glycos_transf_2"/>
    <property type="match status" value="1"/>
</dbReference>
<feature type="domain" description="Glycosyltransferase 2-like" evidence="1">
    <location>
        <begin position="5"/>
        <end position="162"/>
    </location>
</feature>
<keyword evidence="2" id="KW-0808">Transferase</keyword>
<name>A0A369ULL6_9GAMM</name>
<evidence type="ECO:0000313" key="2">
    <source>
        <dbReference type="EMBL" id="RDD80975.1"/>
    </source>
</evidence>
<dbReference type="InterPro" id="IPR029044">
    <property type="entry name" value="Nucleotide-diphossugar_trans"/>
</dbReference>
<dbReference type="InterPro" id="IPR001173">
    <property type="entry name" value="Glyco_trans_2-like"/>
</dbReference>
<dbReference type="EMBL" id="QQAH01000013">
    <property type="protein sequence ID" value="RDD80975.1"/>
    <property type="molecule type" value="Genomic_DNA"/>
</dbReference>
<dbReference type="AlphaFoldDB" id="A0A369ULL6"/>
<dbReference type="SUPFAM" id="SSF53448">
    <property type="entry name" value="Nucleotide-diphospho-sugar transferases"/>
    <property type="match status" value="1"/>
</dbReference>
<dbReference type="OrthoDB" id="396512at2"/>